<reference evidence="2" key="2">
    <citation type="submission" date="2013-12" db="EMBL/GenBank/DDBJ databases">
        <authorList>
            <person name="Yu Y."/>
            <person name="Lee S."/>
            <person name="de Baynast K."/>
            <person name="Wissotski M."/>
            <person name="Liu L."/>
            <person name="Talag J."/>
            <person name="Goicoechea J."/>
            <person name="Angelova A."/>
            <person name="Jetty R."/>
            <person name="Kudrna D."/>
            <person name="Golser W."/>
            <person name="Rivera L."/>
            <person name="Zhang J."/>
            <person name="Wing R."/>
        </authorList>
    </citation>
    <scope>NUCLEOTIDE SEQUENCE</scope>
</reference>
<name>A0A0D9XXG0_9ORYZ</name>
<organism evidence="1 2">
    <name type="scientific">Leersia perrieri</name>
    <dbReference type="NCBI Taxonomy" id="77586"/>
    <lineage>
        <taxon>Eukaryota</taxon>
        <taxon>Viridiplantae</taxon>
        <taxon>Streptophyta</taxon>
        <taxon>Embryophyta</taxon>
        <taxon>Tracheophyta</taxon>
        <taxon>Spermatophyta</taxon>
        <taxon>Magnoliopsida</taxon>
        <taxon>Liliopsida</taxon>
        <taxon>Poales</taxon>
        <taxon>Poaceae</taxon>
        <taxon>BOP clade</taxon>
        <taxon>Oryzoideae</taxon>
        <taxon>Oryzeae</taxon>
        <taxon>Oryzinae</taxon>
        <taxon>Leersia</taxon>
    </lineage>
</organism>
<sequence>MYKPMWMVAPEAKEMVALLEMPSRFALFHVVIYLEFVKYDDKSVVLGSDALGPVLSYLISTYCRHGKMLIVEDEKLRGVIKSNLRVDVFANEDVIRDLMFMDDMLQKIEAADAAVDDARKDVDYFIYCRIHDNLFKIRGYHAVKEVSLRKLKYFEYESYKVQKRRRAEVTEVTIGKREDLAGANSVARKKVKAVEGQRFGDN</sequence>
<keyword evidence="2" id="KW-1185">Reference proteome</keyword>
<dbReference type="HOGENOM" id="CLU_1356428_0_0_1"/>
<evidence type="ECO:0000313" key="1">
    <source>
        <dbReference type="EnsemblPlants" id="LPERR12G04320.1"/>
    </source>
</evidence>
<reference evidence="1 2" key="1">
    <citation type="submission" date="2012-08" db="EMBL/GenBank/DDBJ databases">
        <title>Oryza genome evolution.</title>
        <authorList>
            <person name="Wing R.A."/>
        </authorList>
    </citation>
    <scope>NUCLEOTIDE SEQUENCE</scope>
</reference>
<evidence type="ECO:0000313" key="2">
    <source>
        <dbReference type="Proteomes" id="UP000032180"/>
    </source>
</evidence>
<dbReference type="Proteomes" id="UP000032180">
    <property type="component" value="Chromosome 12"/>
</dbReference>
<proteinExistence type="predicted"/>
<dbReference type="AlphaFoldDB" id="A0A0D9XXG0"/>
<dbReference type="Gramene" id="LPERR12G04320.1">
    <property type="protein sequence ID" value="LPERR12G04320.1"/>
    <property type="gene ID" value="LPERR12G04320"/>
</dbReference>
<dbReference type="EnsemblPlants" id="LPERR12G04320.1">
    <property type="protein sequence ID" value="LPERR12G04320.1"/>
    <property type="gene ID" value="LPERR12G04320"/>
</dbReference>
<reference evidence="1" key="3">
    <citation type="submission" date="2015-04" db="UniProtKB">
        <authorList>
            <consortium name="EnsemblPlants"/>
        </authorList>
    </citation>
    <scope>IDENTIFICATION</scope>
</reference>
<protein>
    <submittedName>
        <fullName evidence="1">Uncharacterized protein</fullName>
    </submittedName>
</protein>
<accession>A0A0D9XXG0</accession>